<organism evidence="4 5">
    <name type="scientific">Trueperella bonasi</name>
    <dbReference type="NCBI Taxonomy" id="312286"/>
    <lineage>
        <taxon>Bacteria</taxon>
        <taxon>Bacillati</taxon>
        <taxon>Actinomycetota</taxon>
        <taxon>Actinomycetes</taxon>
        <taxon>Actinomycetales</taxon>
        <taxon>Actinomycetaceae</taxon>
        <taxon>Trueperella</taxon>
    </lineage>
</organism>
<dbReference type="InterPro" id="IPR028098">
    <property type="entry name" value="Glyco_trans_4-like_N"/>
</dbReference>
<comment type="caution">
    <text evidence="4">The sequence shown here is derived from an EMBL/GenBank/DDBJ whole genome shotgun (WGS) entry which is preliminary data.</text>
</comment>
<protein>
    <submittedName>
        <fullName evidence="4">Glycosyltransferase involved in cell wall biosynthesis</fullName>
    </submittedName>
</protein>
<dbReference type="Pfam" id="PF13692">
    <property type="entry name" value="Glyco_trans_1_4"/>
    <property type="match status" value="1"/>
</dbReference>
<dbReference type="PANTHER" id="PTHR45947">
    <property type="entry name" value="SULFOQUINOVOSYL TRANSFERASE SQD2"/>
    <property type="match status" value="1"/>
</dbReference>
<feature type="domain" description="Glycosyltransferase subfamily 4-like N-terminal" evidence="3">
    <location>
        <begin position="20"/>
        <end position="179"/>
    </location>
</feature>
<dbReference type="RefSeq" id="WP_307682253.1">
    <property type="nucleotide sequence ID" value="NZ_JAUSQX010000001.1"/>
</dbReference>
<proteinExistence type="predicted"/>
<evidence type="ECO:0000256" key="2">
    <source>
        <dbReference type="ARBA" id="ARBA00022679"/>
    </source>
</evidence>
<dbReference type="InterPro" id="IPR050194">
    <property type="entry name" value="Glycosyltransferase_grp1"/>
</dbReference>
<sequence length="382" mass="41146">MKAIIATRIFTPEPAAASFRLRALAREIASRGGKVRVVTTTPPATMVTQPNEPGITVRRMPVLRDSEGYVRGYLQYLSFDIPVFFRLLAAPRPDVIICEPPPTTGFVTRIAARLRRVPYVYYAADVWSDAAEASAPGLIVTILHKVETWAMKGAAGVITVSNAVADRLHELGVSRVSVATNGIDTDVFALESALPNPRPGERYFVYAGTASEWQGAEVFAEAMKQVHRDHPDVRLYYLGQGSAAAKIAQVASELPAGVVTQIGRVSQEEAAAWQRHAVGALVSIKPGLGYDFAMPTKVYSALSTGTPVVYAGPGPLREPIRHENLGEVTEHEPNAVAAAMVSILGAPSDEAEKRRRRTWVVDTHSLAATGRVACDAVETALQ</sequence>
<dbReference type="SUPFAM" id="SSF53756">
    <property type="entry name" value="UDP-Glycosyltransferase/glycogen phosphorylase"/>
    <property type="match status" value="1"/>
</dbReference>
<dbReference type="Proteomes" id="UP001243212">
    <property type="component" value="Unassembled WGS sequence"/>
</dbReference>
<name>A0ABT9NF34_9ACTO</name>
<evidence type="ECO:0000313" key="4">
    <source>
        <dbReference type="EMBL" id="MDP9806006.1"/>
    </source>
</evidence>
<evidence type="ECO:0000259" key="3">
    <source>
        <dbReference type="Pfam" id="PF13579"/>
    </source>
</evidence>
<reference evidence="4 5" key="1">
    <citation type="submission" date="2023-07" db="EMBL/GenBank/DDBJ databases">
        <title>Sequencing the genomes of 1000 actinobacteria strains.</title>
        <authorList>
            <person name="Klenk H.-P."/>
        </authorList>
    </citation>
    <scope>NUCLEOTIDE SEQUENCE [LARGE SCALE GENOMIC DNA]</scope>
    <source>
        <strain evidence="4 5">DSM 17163</strain>
    </source>
</reference>
<dbReference type="CDD" id="cd03794">
    <property type="entry name" value="GT4_WbuB-like"/>
    <property type="match status" value="1"/>
</dbReference>
<accession>A0ABT9NF34</accession>
<keyword evidence="1" id="KW-0328">Glycosyltransferase</keyword>
<gene>
    <name evidence="4" type="ORF">J2S70_000588</name>
</gene>
<evidence type="ECO:0000256" key="1">
    <source>
        <dbReference type="ARBA" id="ARBA00022676"/>
    </source>
</evidence>
<keyword evidence="2" id="KW-0808">Transferase</keyword>
<dbReference type="Pfam" id="PF13579">
    <property type="entry name" value="Glyco_trans_4_4"/>
    <property type="match status" value="1"/>
</dbReference>
<dbReference type="PANTHER" id="PTHR45947:SF3">
    <property type="entry name" value="SULFOQUINOVOSYL TRANSFERASE SQD2"/>
    <property type="match status" value="1"/>
</dbReference>
<evidence type="ECO:0000313" key="5">
    <source>
        <dbReference type="Proteomes" id="UP001243212"/>
    </source>
</evidence>
<keyword evidence="5" id="KW-1185">Reference proteome</keyword>
<dbReference type="Gene3D" id="3.40.50.2000">
    <property type="entry name" value="Glycogen Phosphorylase B"/>
    <property type="match status" value="2"/>
</dbReference>
<dbReference type="EMBL" id="JAUSQX010000001">
    <property type="protein sequence ID" value="MDP9806006.1"/>
    <property type="molecule type" value="Genomic_DNA"/>
</dbReference>